<sequence length="110" mass="12903">MASNIYYRKSRGVDKSVLKRNDGALYIQREGMTTWAHQQRPHNHQAQHLNRRHPQHSPFRLCQVRWNAWPSASHFPMSLTQLMIYRQSSLEGSHTVGKFISLPIPIALWD</sequence>
<dbReference type="AlphaFoldDB" id="A0A9D3VW40"/>
<protein>
    <submittedName>
        <fullName evidence="1">Uncharacterized protein</fullName>
    </submittedName>
</protein>
<name>A0A9D3VW40_9ROSI</name>
<keyword evidence="2" id="KW-1185">Reference proteome</keyword>
<proteinExistence type="predicted"/>
<reference evidence="1 2" key="1">
    <citation type="journal article" date="2021" name="Plant Biotechnol. J.">
        <title>Multi-omics assisted identification of the key and species-specific regulatory components of drought-tolerant mechanisms in Gossypium stocksii.</title>
        <authorList>
            <person name="Yu D."/>
            <person name="Ke L."/>
            <person name="Zhang D."/>
            <person name="Wu Y."/>
            <person name="Sun Y."/>
            <person name="Mei J."/>
            <person name="Sun J."/>
            <person name="Sun Y."/>
        </authorList>
    </citation>
    <scope>NUCLEOTIDE SEQUENCE [LARGE SCALE GENOMIC DNA]</scope>
    <source>
        <strain evidence="2">cv. E1</strain>
        <tissue evidence="1">Leaf</tissue>
    </source>
</reference>
<dbReference type="EMBL" id="JAIQCV010000005">
    <property type="protein sequence ID" value="KAH1098470.1"/>
    <property type="molecule type" value="Genomic_DNA"/>
</dbReference>
<dbReference type="Proteomes" id="UP000828251">
    <property type="component" value="Unassembled WGS sequence"/>
</dbReference>
<evidence type="ECO:0000313" key="1">
    <source>
        <dbReference type="EMBL" id="KAH1098470.1"/>
    </source>
</evidence>
<comment type="caution">
    <text evidence="1">The sequence shown here is derived from an EMBL/GenBank/DDBJ whole genome shotgun (WGS) entry which is preliminary data.</text>
</comment>
<dbReference type="OrthoDB" id="10495479at2759"/>
<evidence type="ECO:0000313" key="2">
    <source>
        <dbReference type="Proteomes" id="UP000828251"/>
    </source>
</evidence>
<accession>A0A9D3VW40</accession>
<organism evidence="1 2">
    <name type="scientific">Gossypium stocksii</name>
    <dbReference type="NCBI Taxonomy" id="47602"/>
    <lineage>
        <taxon>Eukaryota</taxon>
        <taxon>Viridiplantae</taxon>
        <taxon>Streptophyta</taxon>
        <taxon>Embryophyta</taxon>
        <taxon>Tracheophyta</taxon>
        <taxon>Spermatophyta</taxon>
        <taxon>Magnoliopsida</taxon>
        <taxon>eudicotyledons</taxon>
        <taxon>Gunneridae</taxon>
        <taxon>Pentapetalae</taxon>
        <taxon>rosids</taxon>
        <taxon>malvids</taxon>
        <taxon>Malvales</taxon>
        <taxon>Malvaceae</taxon>
        <taxon>Malvoideae</taxon>
        <taxon>Gossypium</taxon>
    </lineage>
</organism>
<gene>
    <name evidence="1" type="ORF">J1N35_015391</name>
</gene>